<evidence type="ECO:0000313" key="4">
    <source>
        <dbReference type="Proteomes" id="UP000697710"/>
    </source>
</evidence>
<evidence type="ECO:0000313" key="3">
    <source>
        <dbReference type="EMBL" id="MCA9729414.1"/>
    </source>
</evidence>
<name>A0A956M1L5_UNCEI</name>
<keyword evidence="1" id="KW-0479">Metal-binding</keyword>
<reference evidence="3" key="2">
    <citation type="journal article" date="2021" name="Microbiome">
        <title>Successional dynamics and alternative stable states in a saline activated sludge microbial community over 9 years.</title>
        <authorList>
            <person name="Wang Y."/>
            <person name="Ye J."/>
            <person name="Ju F."/>
            <person name="Liu L."/>
            <person name="Boyd J.A."/>
            <person name="Deng Y."/>
            <person name="Parks D.H."/>
            <person name="Jiang X."/>
            <person name="Yin X."/>
            <person name="Woodcroft B.J."/>
            <person name="Tyson G.W."/>
            <person name="Hugenholtz P."/>
            <person name="Polz M.F."/>
            <person name="Zhang T."/>
        </authorList>
    </citation>
    <scope>NUCLEOTIDE SEQUENCE</scope>
    <source>
        <strain evidence="3">HKST-UBA01</strain>
    </source>
</reference>
<feature type="non-terminal residue" evidence="3">
    <location>
        <position position="54"/>
    </location>
</feature>
<proteinExistence type="predicted"/>
<organism evidence="3 4">
    <name type="scientific">Eiseniibacteriota bacterium</name>
    <dbReference type="NCBI Taxonomy" id="2212470"/>
    <lineage>
        <taxon>Bacteria</taxon>
        <taxon>Candidatus Eiseniibacteriota</taxon>
    </lineage>
</organism>
<feature type="domain" description="LapB rubredoxin metal binding" evidence="2">
    <location>
        <begin position="20"/>
        <end position="46"/>
    </location>
</feature>
<accession>A0A956M1L5</accession>
<dbReference type="EMBL" id="JAGQHR010000685">
    <property type="protein sequence ID" value="MCA9729414.1"/>
    <property type="molecule type" value="Genomic_DNA"/>
</dbReference>
<gene>
    <name evidence="3" type="ORF">KC729_17130</name>
</gene>
<comment type="caution">
    <text evidence="3">The sequence shown here is derived from an EMBL/GenBank/DDBJ whole genome shotgun (WGS) entry which is preliminary data.</text>
</comment>
<evidence type="ECO:0000259" key="2">
    <source>
        <dbReference type="Pfam" id="PF18073"/>
    </source>
</evidence>
<dbReference type="AlphaFoldDB" id="A0A956M1L5"/>
<evidence type="ECO:0000256" key="1">
    <source>
        <dbReference type="ARBA" id="ARBA00022723"/>
    </source>
</evidence>
<reference evidence="3" key="1">
    <citation type="submission" date="2020-04" db="EMBL/GenBank/DDBJ databases">
        <authorList>
            <person name="Zhang T."/>
        </authorList>
    </citation>
    <scope>NUCLEOTIDE SEQUENCE</scope>
    <source>
        <strain evidence="3">HKST-UBA01</strain>
    </source>
</reference>
<dbReference type="GO" id="GO:0046872">
    <property type="term" value="F:metal ion binding"/>
    <property type="evidence" value="ECO:0007669"/>
    <property type="project" value="UniProtKB-KW"/>
</dbReference>
<dbReference type="Proteomes" id="UP000697710">
    <property type="component" value="Unassembled WGS sequence"/>
</dbReference>
<dbReference type="InterPro" id="IPR041166">
    <property type="entry name" value="Rubredoxin_2"/>
</dbReference>
<protein>
    <recommendedName>
        <fullName evidence="2">LapB rubredoxin metal binding domain-containing protein</fullName>
    </recommendedName>
</protein>
<sequence length="54" mass="5927">MARVGGRTDKGPKKPRVVFLCSDCGDTSVRWFGQCPSCGAWNTLKEFHPPADSE</sequence>
<dbReference type="Pfam" id="PF18073">
    <property type="entry name" value="Zn_ribbon_LapB"/>
    <property type="match status" value="1"/>
</dbReference>